<keyword evidence="13" id="KW-1185">Reference proteome</keyword>
<name>A0A1C6VYM8_9ACTN</name>
<keyword evidence="5 10" id="KW-0808">Transferase</keyword>
<dbReference type="InterPro" id="IPR029044">
    <property type="entry name" value="Nucleotide-diphossugar_trans"/>
</dbReference>
<gene>
    <name evidence="12" type="ORF">GA0070606_5719</name>
</gene>
<feature type="domain" description="Nucleotidyl transferase" evidence="11">
    <location>
        <begin position="9"/>
        <end position="241"/>
    </location>
</feature>
<evidence type="ECO:0000313" key="13">
    <source>
        <dbReference type="Proteomes" id="UP000199001"/>
    </source>
</evidence>
<dbReference type="NCBIfam" id="TIGR01207">
    <property type="entry name" value="rmlA"/>
    <property type="match status" value="1"/>
</dbReference>
<dbReference type="Pfam" id="PF00483">
    <property type="entry name" value="NTP_transferase"/>
    <property type="match status" value="1"/>
</dbReference>
<dbReference type="AlphaFoldDB" id="A0A1C6VYM8"/>
<dbReference type="Proteomes" id="UP000199001">
    <property type="component" value="Unassembled WGS sequence"/>
</dbReference>
<comment type="similarity">
    <text evidence="2 10">Belongs to the glucose-1-phosphate thymidylyltransferase family.</text>
</comment>
<reference evidence="13" key="1">
    <citation type="submission" date="2016-06" db="EMBL/GenBank/DDBJ databases">
        <authorList>
            <person name="Varghese N."/>
            <person name="Submissions Spin"/>
        </authorList>
    </citation>
    <scope>NUCLEOTIDE SEQUENCE [LARGE SCALE GENOMIC DNA]</scope>
    <source>
        <strain evidence="13">DSM 43903</strain>
    </source>
</reference>
<evidence type="ECO:0000259" key="11">
    <source>
        <dbReference type="Pfam" id="PF00483"/>
    </source>
</evidence>
<keyword evidence="6 10" id="KW-0548">Nucleotidyltransferase</keyword>
<evidence type="ECO:0000256" key="2">
    <source>
        <dbReference type="ARBA" id="ARBA00010480"/>
    </source>
</evidence>
<evidence type="ECO:0000256" key="8">
    <source>
        <dbReference type="ARBA" id="ARBA00022842"/>
    </source>
</evidence>
<accession>A0A1C6VYM8</accession>
<dbReference type="SUPFAM" id="SSF53448">
    <property type="entry name" value="Nucleotide-diphospho-sugar transferases"/>
    <property type="match status" value="1"/>
</dbReference>
<evidence type="ECO:0000256" key="7">
    <source>
        <dbReference type="ARBA" id="ARBA00022723"/>
    </source>
</evidence>
<dbReference type="EC" id="2.7.7.24" evidence="3 10"/>
<organism evidence="12 13">
    <name type="scientific">Micromonospora citrea</name>
    <dbReference type="NCBI Taxonomy" id="47855"/>
    <lineage>
        <taxon>Bacteria</taxon>
        <taxon>Bacillati</taxon>
        <taxon>Actinomycetota</taxon>
        <taxon>Actinomycetes</taxon>
        <taxon>Micromonosporales</taxon>
        <taxon>Micromonosporaceae</taxon>
        <taxon>Micromonospora</taxon>
    </lineage>
</organism>
<comment type="cofactor">
    <cofactor evidence="1">
        <name>Mg(2+)</name>
        <dbReference type="ChEBI" id="CHEBI:18420"/>
    </cofactor>
</comment>
<sequence>MRYALKMRGVLLAGGTGSRMWPVTRAVSKQLMPVYDKPMIFYPLSTLVTAGVREILIITRPDEQALFRRLLGDGDQWGLDLRYAVQERPEGIAHALLLAADFLAGGPAVLILGDNIIHSAELDRQLAELTDVDGGLVFGLPVADPRPFGVLDFDDCGAVRDIVEKPLVPPSRYAVPGLYVYSSDVVSVAAELTPSARGELEITDVNRAYLRRGRLEVRLLGRRTAWLDTGRFGDLMKAAEYVRVIEERHGVKVGCVEEAAWRAGLLDDAAMRRLAVPLRASGYGDYLLRLLDGERPARPAAVG</sequence>
<comment type="function">
    <text evidence="10">Catalyzes the formation of dTDP-glucose, from dTTP and glucose 1-phosphate, as well as its pyrophosphorolysis.</text>
</comment>
<dbReference type="EMBL" id="FMHZ01000002">
    <property type="protein sequence ID" value="SCL71441.1"/>
    <property type="molecule type" value="Genomic_DNA"/>
</dbReference>
<proteinExistence type="inferred from homology"/>
<evidence type="ECO:0000256" key="3">
    <source>
        <dbReference type="ARBA" id="ARBA00012461"/>
    </source>
</evidence>
<dbReference type="PANTHER" id="PTHR43532:SF1">
    <property type="entry name" value="GLUCOSE-1-PHOSPHATE THYMIDYLYLTRANSFERASE 1"/>
    <property type="match status" value="1"/>
</dbReference>
<keyword evidence="8 10" id="KW-0460">Magnesium</keyword>
<evidence type="ECO:0000256" key="1">
    <source>
        <dbReference type="ARBA" id="ARBA00001946"/>
    </source>
</evidence>
<evidence type="ECO:0000256" key="4">
    <source>
        <dbReference type="ARBA" id="ARBA00017654"/>
    </source>
</evidence>
<evidence type="ECO:0000256" key="9">
    <source>
        <dbReference type="ARBA" id="ARBA00049336"/>
    </source>
</evidence>
<keyword evidence="7 10" id="KW-0479">Metal-binding</keyword>
<evidence type="ECO:0000256" key="10">
    <source>
        <dbReference type="RuleBase" id="RU003706"/>
    </source>
</evidence>
<evidence type="ECO:0000256" key="5">
    <source>
        <dbReference type="ARBA" id="ARBA00022679"/>
    </source>
</evidence>
<dbReference type="Gene3D" id="3.90.550.10">
    <property type="entry name" value="Spore Coat Polysaccharide Biosynthesis Protein SpsA, Chain A"/>
    <property type="match status" value="1"/>
</dbReference>
<dbReference type="GO" id="GO:0046872">
    <property type="term" value="F:metal ion binding"/>
    <property type="evidence" value="ECO:0007669"/>
    <property type="project" value="UniProtKB-KW"/>
</dbReference>
<dbReference type="PANTHER" id="PTHR43532">
    <property type="entry name" value="GLUCOSE-1-PHOSPHATE THYMIDYLYLTRANSFERASE"/>
    <property type="match status" value="1"/>
</dbReference>
<dbReference type="InterPro" id="IPR005835">
    <property type="entry name" value="NTP_transferase_dom"/>
</dbReference>
<comment type="catalytic activity">
    <reaction evidence="9 10">
        <text>dTTP + alpha-D-glucose 1-phosphate + H(+) = dTDP-alpha-D-glucose + diphosphate</text>
        <dbReference type="Rhea" id="RHEA:15225"/>
        <dbReference type="ChEBI" id="CHEBI:15378"/>
        <dbReference type="ChEBI" id="CHEBI:33019"/>
        <dbReference type="ChEBI" id="CHEBI:37568"/>
        <dbReference type="ChEBI" id="CHEBI:57477"/>
        <dbReference type="ChEBI" id="CHEBI:58601"/>
        <dbReference type="EC" id="2.7.7.24"/>
    </reaction>
</comment>
<dbReference type="GO" id="GO:0008879">
    <property type="term" value="F:glucose-1-phosphate thymidylyltransferase activity"/>
    <property type="evidence" value="ECO:0007669"/>
    <property type="project" value="UniProtKB-EC"/>
</dbReference>
<evidence type="ECO:0000313" key="12">
    <source>
        <dbReference type="EMBL" id="SCL71441.1"/>
    </source>
</evidence>
<dbReference type="STRING" id="47855.GA0070606_5719"/>
<evidence type="ECO:0000256" key="6">
    <source>
        <dbReference type="ARBA" id="ARBA00022695"/>
    </source>
</evidence>
<dbReference type="InterPro" id="IPR005907">
    <property type="entry name" value="G1P_thy_trans_s"/>
</dbReference>
<protein>
    <recommendedName>
        <fullName evidence="4 10">Glucose-1-phosphate thymidylyltransferase</fullName>
        <ecNumber evidence="3 10">2.7.7.24</ecNumber>
    </recommendedName>
</protein>